<feature type="compositionally biased region" description="Basic and acidic residues" evidence="1">
    <location>
        <begin position="175"/>
        <end position="192"/>
    </location>
</feature>
<feature type="compositionally biased region" description="Acidic residues" evidence="1">
    <location>
        <begin position="127"/>
        <end position="141"/>
    </location>
</feature>
<feature type="region of interest" description="Disordered" evidence="1">
    <location>
        <begin position="1"/>
        <end position="58"/>
    </location>
</feature>
<dbReference type="EMBL" id="JABCKI010000667">
    <property type="protein sequence ID" value="KAG5649861.1"/>
    <property type="molecule type" value="Genomic_DNA"/>
</dbReference>
<name>A0A9P7KJP3_9AGAR</name>
<feature type="compositionally biased region" description="Acidic residues" evidence="1">
    <location>
        <begin position="1"/>
        <end position="10"/>
    </location>
</feature>
<proteinExistence type="predicted"/>
<accession>A0A9P7KJP3</accession>
<evidence type="ECO:0000256" key="1">
    <source>
        <dbReference type="SAM" id="MobiDB-lite"/>
    </source>
</evidence>
<reference evidence="2" key="1">
    <citation type="submission" date="2021-02" db="EMBL/GenBank/DDBJ databases">
        <authorList>
            <person name="Nieuwenhuis M."/>
            <person name="Van De Peppel L.J.J."/>
        </authorList>
    </citation>
    <scope>NUCLEOTIDE SEQUENCE</scope>
    <source>
        <strain evidence="2">D49</strain>
    </source>
</reference>
<protein>
    <submittedName>
        <fullName evidence="2">Uncharacterized protein</fullName>
    </submittedName>
</protein>
<gene>
    <name evidence="2" type="ORF">H0H81_001745</name>
</gene>
<comment type="caution">
    <text evidence="2">The sequence shown here is derived from an EMBL/GenBank/DDBJ whole genome shotgun (WGS) entry which is preliminary data.</text>
</comment>
<keyword evidence="3" id="KW-1185">Reference proteome</keyword>
<feature type="compositionally biased region" description="Polar residues" evidence="1">
    <location>
        <begin position="258"/>
        <end position="270"/>
    </location>
</feature>
<dbReference type="OrthoDB" id="2755811at2759"/>
<sequence length="397" mass="44327">MPETQLDDDVDSGHAPGKRKTTYPRDHPTNPKGPKRSRAEIQQAAKQRNEAKLAKKEATELEKKRKLLEAKEKRKLSAQRIAAVEDTVQHSEKQCQLHSERPDLQTMETYREELEKRQENQSREQIADQDDIIDQQEEDNMYLDAPNLPPESIVDTDSDGARLGLSDPGSDEEDAYKLSGHEEENEGSHRGDDTDDSMAKLYVRLSEKIKQRKKKENGKLQAEIQAHRKATAKPRTSATSSATAASSITAAPTAKSRSIWQKQVPDQPSDSDGAEATEQVDGGRELGADEDDVVLEAARKDKQVSGGMKKVHRSGTKAMGIKLKTADITAIKRDASARRSAKLRYNNGHLPFENPTRDLQTWRTDVIPAIIDWVGTLEDPFAANSHPDLPDLYIKRA</sequence>
<feature type="compositionally biased region" description="Basic and acidic residues" evidence="1">
    <location>
        <begin position="47"/>
        <end position="58"/>
    </location>
</feature>
<dbReference type="Proteomes" id="UP000717328">
    <property type="component" value="Unassembled WGS sequence"/>
</dbReference>
<feature type="compositionally biased region" description="Low complexity" evidence="1">
    <location>
        <begin position="233"/>
        <end position="256"/>
    </location>
</feature>
<evidence type="ECO:0000313" key="2">
    <source>
        <dbReference type="EMBL" id="KAG5649861.1"/>
    </source>
</evidence>
<reference evidence="2" key="2">
    <citation type="submission" date="2021-10" db="EMBL/GenBank/DDBJ databases">
        <title>Phylogenomics reveals ancestral predisposition of the termite-cultivated fungus Termitomyces towards a domesticated lifestyle.</title>
        <authorList>
            <person name="Auxier B."/>
            <person name="Grum-Grzhimaylo A."/>
            <person name="Cardenas M.E."/>
            <person name="Lodge J.D."/>
            <person name="Laessoe T."/>
            <person name="Pedersen O."/>
            <person name="Smith M.E."/>
            <person name="Kuyper T.W."/>
            <person name="Franco-Molano E.A."/>
            <person name="Baroni T.J."/>
            <person name="Aanen D.K."/>
        </authorList>
    </citation>
    <scope>NUCLEOTIDE SEQUENCE</scope>
    <source>
        <strain evidence="2">D49</strain>
    </source>
</reference>
<evidence type="ECO:0000313" key="3">
    <source>
        <dbReference type="Proteomes" id="UP000717328"/>
    </source>
</evidence>
<organism evidence="2 3">
    <name type="scientific">Sphagnurus paluster</name>
    <dbReference type="NCBI Taxonomy" id="117069"/>
    <lineage>
        <taxon>Eukaryota</taxon>
        <taxon>Fungi</taxon>
        <taxon>Dikarya</taxon>
        <taxon>Basidiomycota</taxon>
        <taxon>Agaricomycotina</taxon>
        <taxon>Agaricomycetes</taxon>
        <taxon>Agaricomycetidae</taxon>
        <taxon>Agaricales</taxon>
        <taxon>Tricholomatineae</taxon>
        <taxon>Lyophyllaceae</taxon>
        <taxon>Sphagnurus</taxon>
    </lineage>
</organism>
<dbReference type="AlphaFoldDB" id="A0A9P7KJP3"/>
<feature type="compositionally biased region" description="Basic and acidic residues" evidence="1">
    <location>
        <begin position="91"/>
        <end position="126"/>
    </location>
</feature>
<feature type="region of interest" description="Disordered" evidence="1">
    <location>
        <begin position="91"/>
        <end position="291"/>
    </location>
</feature>